<proteinExistence type="predicted"/>
<gene>
    <name evidence="2" type="ORF">NCTC13159_01599</name>
    <name evidence="1" type="ORF">RO07_13230</name>
</gene>
<keyword evidence="3" id="KW-1185">Reference proteome</keyword>
<evidence type="ECO:0000313" key="2">
    <source>
        <dbReference type="EMBL" id="SUA90120.1"/>
    </source>
</evidence>
<protein>
    <recommendedName>
        <fullName evidence="5">Lysine-N-methylase</fullName>
    </recommendedName>
</protein>
<reference evidence="1" key="2">
    <citation type="submission" date="2016-11" db="EMBL/GenBank/DDBJ databases">
        <title>Complete Genome Sequencing of Pandoraea pulmonicola DSM 16583.</title>
        <authorList>
            <person name="Chan K.-G."/>
        </authorList>
    </citation>
    <scope>NUCLEOTIDE SEQUENCE</scope>
    <source>
        <strain evidence="1">DSM 16583</strain>
    </source>
</reference>
<reference evidence="2 4" key="3">
    <citation type="submission" date="2018-06" db="EMBL/GenBank/DDBJ databases">
        <authorList>
            <consortium name="Pathogen Informatics"/>
            <person name="Doyle S."/>
        </authorList>
    </citation>
    <scope>NUCLEOTIDE SEQUENCE [LARGE SCALE GENOMIC DNA]</scope>
    <source>
        <strain evidence="2 4">NCTC13159</strain>
    </source>
</reference>
<sequence>MNEIGSYTPEFVVRARALVPTCKCGSCAQTPALISHAWSNQVRHSALLECETVSREMLFVPDALNLYEEVTKGKEGEPLCIWQNNANQGCINLLLVDGLSIPERLYAIGVLLSMVSSGANESRDESVPLLAAQNLLQLIERGEVQAKFAEQPDIVRYKISYLRAMGKLPLRIDQLGLRASMGLSLKLNEMRVMSDDYLVDFLREMEQTHADASALANYERGWINYLLYRCFHDVFPGAECEGYGRAYLGLCLDYFCMNSLFSLLATTGVELDTDASCAVVSTWCRVGRPHLGREDHAVDPLLVGFSLLNVSL</sequence>
<reference evidence="3" key="1">
    <citation type="submission" date="2014-12" db="EMBL/GenBank/DDBJ databases">
        <title>Complete Genome Sequencing of Pandoraea pulmonicola DSM 16583.</title>
        <authorList>
            <person name="Chan K.-G."/>
        </authorList>
    </citation>
    <scope>NUCLEOTIDE SEQUENCE [LARGE SCALE GENOMIC DNA]</scope>
    <source>
        <strain evidence="3">DSM 16583</strain>
    </source>
</reference>
<dbReference type="Proteomes" id="UP000254589">
    <property type="component" value="Unassembled WGS sequence"/>
</dbReference>
<dbReference type="Proteomes" id="UP000035086">
    <property type="component" value="Chromosome"/>
</dbReference>
<dbReference type="AlphaFoldDB" id="A0AAJ4ZB46"/>
<evidence type="ECO:0000313" key="1">
    <source>
        <dbReference type="EMBL" id="AJC21201.1"/>
    </source>
</evidence>
<dbReference type="KEGG" id="ppul:RO07_13230"/>
<dbReference type="EMBL" id="CP010310">
    <property type="protein sequence ID" value="AJC21201.1"/>
    <property type="molecule type" value="Genomic_DNA"/>
</dbReference>
<dbReference type="RefSeq" id="WP_039408520.1">
    <property type="nucleotide sequence ID" value="NZ_CP010310.2"/>
</dbReference>
<dbReference type="EMBL" id="UGSJ01000001">
    <property type="protein sequence ID" value="SUA90120.1"/>
    <property type="molecule type" value="Genomic_DNA"/>
</dbReference>
<evidence type="ECO:0000313" key="4">
    <source>
        <dbReference type="Proteomes" id="UP000254589"/>
    </source>
</evidence>
<evidence type="ECO:0008006" key="5">
    <source>
        <dbReference type="Google" id="ProtNLM"/>
    </source>
</evidence>
<evidence type="ECO:0000313" key="3">
    <source>
        <dbReference type="Proteomes" id="UP000035086"/>
    </source>
</evidence>
<name>A0AAJ4ZB46_PANPU</name>
<accession>A0AAJ4ZB46</accession>
<organism evidence="2 4">
    <name type="scientific">Pandoraea pulmonicola</name>
    <dbReference type="NCBI Taxonomy" id="93221"/>
    <lineage>
        <taxon>Bacteria</taxon>
        <taxon>Pseudomonadati</taxon>
        <taxon>Pseudomonadota</taxon>
        <taxon>Betaproteobacteria</taxon>
        <taxon>Burkholderiales</taxon>
        <taxon>Burkholderiaceae</taxon>
        <taxon>Pandoraea</taxon>
    </lineage>
</organism>